<reference evidence="2 3" key="1">
    <citation type="submission" date="2018-04" db="EMBL/GenBank/DDBJ databases">
        <title>Pseudomonas sp. nov., isolated from mangrove soil.</title>
        <authorList>
            <person name="Chen C."/>
        </authorList>
    </citation>
    <scope>NUCLEOTIDE SEQUENCE [LARGE SCALE GENOMIC DNA]</scope>
    <source>
        <strain evidence="2 3">TC-11</strain>
    </source>
</reference>
<organism evidence="2 3">
    <name type="scientific">Pseudomonas mangrovi</name>
    <dbReference type="NCBI Taxonomy" id="2161748"/>
    <lineage>
        <taxon>Bacteria</taxon>
        <taxon>Pseudomonadati</taxon>
        <taxon>Pseudomonadota</taxon>
        <taxon>Gammaproteobacteria</taxon>
        <taxon>Pseudomonadales</taxon>
        <taxon>Pseudomonadaceae</taxon>
        <taxon>Pseudomonas</taxon>
    </lineage>
</organism>
<feature type="domain" description="SseB protein C-terminal" evidence="1">
    <location>
        <begin position="27"/>
        <end position="110"/>
    </location>
</feature>
<name>A0A2T5PBF5_9PSED</name>
<sequence length="112" mass="11906">MSDTCVQSGTYADTGEMALAPLQHPPLQEAISAACDKLPISVAYLAALRDSALGPQPRLLLAVSGSTTNSQRRLAALVAQMLPEELEMDLIELADDSLSDAVRARCEPFYSA</sequence>
<dbReference type="RefSeq" id="WP_108106617.1">
    <property type="nucleotide sequence ID" value="NZ_QASN01000013.1"/>
</dbReference>
<comment type="caution">
    <text evidence="2">The sequence shown here is derived from an EMBL/GenBank/DDBJ whole genome shotgun (WGS) entry which is preliminary data.</text>
</comment>
<gene>
    <name evidence="2" type="ORF">DBO85_07370</name>
</gene>
<dbReference type="Proteomes" id="UP000244064">
    <property type="component" value="Unassembled WGS sequence"/>
</dbReference>
<evidence type="ECO:0000313" key="2">
    <source>
        <dbReference type="EMBL" id="PTU75074.1"/>
    </source>
</evidence>
<dbReference type="InterPro" id="IPR027945">
    <property type="entry name" value="SseB_C"/>
</dbReference>
<evidence type="ECO:0000259" key="1">
    <source>
        <dbReference type="Pfam" id="PF14581"/>
    </source>
</evidence>
<evidence type="ECO:0000313" key="3">
    <source>
        <dbReference type="Proteomes" id="UP000244064"/>
    </source>
</evidence>
<dbReference type="AlphaFoldDB" id="A0A2T5PBF5"/>
<dbReference type="Pfam" id="PF14581">
    <property type="entry name" value="SseB_C"/>
    <property type="match status" value="1"/>
</dbReference>
<proteinExistence type="predicted"/>
<protein>
    <recommendedName>
        <fullName evidence="1">SseB protein C-terminal domain-containing protein</fullName>
    </recommendedName>
</protein>
<dbReference type="EMBL" id="QASN01000013">
    <property type="protein sequence ID" value="PTU75074.1"/>
    <property type="molecule type" value="Genomic_DNA"/>
</dbReference>
<keyword evidence="3" id="KW-1185">Reference proteome</keyword>
<dbReference type="OrthoDB" id="6888180at2"/>
<accession>A0A2T5PBF5</accession>